<reference evidence="2 3" key="1">
    <citation type="submission" date="2018-10" db="EMBL/GenBank/DDBJ databases">
        <title>Sequencing the genomes of 1000 actinobacteria strains.</title>
        <authorList>
            <person name="Klenk H.-P."/>
        </authorList>
    </citation>
    <scope>NUCLEOTIDE SEQUENCE [LARGE SCALE GENOMIC DNA]</scope>
    <source>
        <strain evidence="2 3">DSM 43800</strain>
    </source>
</reference>
<proteinExistence type="predicted"/>
<dbReference type="EMBL" id="RBXO01000001">
    <property type="protein sequence ID" value="RKT53098.1"/>
    <property type="molecule type" value="Genomic_DNA"/>
</dbReference>
<dbReference type="RefSeq" id="WP_121003121.1">
    <property type="nucleotide sequence ID" value="NZ_RBXO01000001.1"/>
</dbReference>
<gene>
    <name evidence="2" type="ORF">C8E97_1649</name>
</gene>
<evidence type="ECO:0000313" key="3">
    <source>
        <dbReference type="Proteomes" id="UP000282084"/>
    </source>
</evidence>
<sequence length="98" mass="10657">MTTHTAGGAERRGAKGKSGDDPTDKNPQSADKPTRLSVNISPATEEALQMIVDREGITMTEAVRRMVGYGRVLYETVAVNGDEILLRRDGETSRIIII</sequence>
<keyword evidence="3" id="KW-1185">Reference proteome</keyword>
<feature type="region of interest" description="Disordered" evidence="1">
    <location>
        <begin position="1"/>
        <end position="38"/>
    </location>
</feature>
<protein>
    <submittedName>
        <fullName evidence="2">Uncharacterized protein</fullName>
    </submittedName>
</protein>
<dbReference type="Proteomes" id="UP000282084">
    <property type="component" value="Unassembled WGS sequence"/>
</dbReference>
<comment type="caution">
    <text evidence="2">The sequence shown here is derived from an EMBL/GenBank/DDBJ whole genome shotgun (WGS) entry which is preliminary data.</text>
</comment>
<accession>A0A495VZR0</accession>
<evidence type="ECO:0000256" key="1">
    <source>
        <dbReference type="SAM" id="MobiDB-lite"/>
    </source>
</evidence>
<name>A0A495VZR0_9PSEU</name>
<organism evidence="2 3">
    <name type="scientific">Saccharothrix australiensis</name>
    <dbReference type="NCBI Taxonomy" id="2072"/>
    <lineage>
        <taxon>Bacteria</taxon>
        <taxon>Bacillati</taxon>
        <taxon>Actinomycetota</taxon>
        <taxon>Actinomycetes</taxon>
        <taxon>Pseudonocardiales</taxon>
        <taxon>Pseudonocardiaceae</taxon>
        <taxon>Saccharothrix</taxon>
    </lineage>
</organism>
<feature type="compositionally biased region" description="Polar residues" evidence="1">
    <location>
        <begin position="25"/>
        <end position="38"/>
    </location>
</feature>
<feature type="compositionally biased region" description="Basic and acidic residues" evidence="1">
    <location>
        <begin position="9"/>
        <end position="24"/>
    </location>
</feature>
<dbReference type="AlphaFoldDB" id="A0A495VZR0"/>
<dbReference type="OrthoDB" id="3696136at2"/>
<evidence type="ECO:0000313" key="2">
    <source>
        <dbReference type="EMBL" id="RKT53098.1"/>
    </source>
</evidence>